<feature type="region of interest" description="Disordered" evidence="2">
    <location>
        <begin position="538"/>
        <end position="572"/>
    </location>
</feature>
<organism evidence="3 4">
    <name type="scientific">Phytophthora megakarya</name>
    <dbReference type="NCBI Taxonomy" id="4795"/>
    <lineage>
        <taxon>Eukaryota</taxon>
        <taxon>Sar</taxon>
        <taxon>Stramenopiles</taxon>
        <taxon>Oomycota</taxon>
        <taxon>Peronosporomycetes</taxon>
        <taxon>Peronosporales</taxon>
        <taxon>Peronosporaceae</taxon>
        <taxon>Phytophthora</taxon>
    </lineage>
</organism>
<sequence length="1611" mass="183897">MVDVCARFTTVDLTNSRTIKSGQTQAIVALPFNPPSERYNALHSIRVDDGRNFAFAVWSTGFCIMELLFSDAQGRLPCDSFNGMLLKRHGGVQECGSISVYQQVPSPQVIIFTDASLRFASLPTKADPNLAKENALPIVDYVIAADAIILLWSHGLVEKHNLSDNRVFTIAQPFEFVGATATTMINILIAGRDAVIVGDSMGCVCAFLLIKHDTLAHNLITRKQAHPQDRSSTSSSNDDEHDFVWELLTCFRVYSPHVSAAIFVAPEFLFCGFDSGSVECWQFPSRERSSSKGPRLQQQANQSISVVKRALHVIDLHMAPVLSIIGEPGAGTAVLTKSQPADNFSWVFSYDQDAIILVWCFSLDFLFPHRRIKVHGFIKGIYISPTEGSLDLYAYVGRCIDRIDHLCSGDTEAVRLRLLRGRELSAQRALKNQENNSNQATKTEWHRVRIVAGSRPSDFTPDAYDRSRFLIGAPSVRINITLPEVEQKVVPLCKSSTGTSPAKHLIEESKSATPIAAMQPELNDTQSDVNTLHSILSSSPTHMLERRPISKPRTSPALRGSPLRYSSRSNRRKIHTGSKTLERNTTHYVKSNYQPGENSIPSSFQHAKPRVYRKAVNPLDSISAQACCTVVTHGDGSASPPPTASGDEDNPEMLDTVEVSQILVRPASTITLDAWVQEKVSVVSLVEDEDESILLLEYQTGSRRSRTRRARMLTDENHEISKSSYEIPFLSWDRMSEHDRRVELMAASKSRCIQECAERDDISVPSTEDFERSELSVQLEMRSFTRWFLTTYRHHQRIREGFLMEELLFAAIDPVVHEKLADVSITPPSPNHIGVSTSTVWQDFVSWYCLGLSTRHQTIPVDVLQRERLKARTGYLEERLHKVAQSEQEVQEEEEKAGPCEEGCEPPQRVFIFEHFVKHSLSDKDNPMSWENTSLENQQKEIMLALMDPAIQIAAMRNDIELPDVSGSCMEDFDILALAGKFVPWWKASRNTHRRDFLKREVHEASTNKSILELLFEEHHTENEEIISKDGVIKYFFESYFKSDTARHTFLKKKLFYLKRKSRIASVARYGKPPAPLVLETLPLPLVTSFELVKGVIVEDVKTEQPFEVVDEEEIPDETKMAVEVDQDDVDFVDNQREQEEGLRRLEDENAKIALELICMTQEDSLAQEYNNSFVESDEDVDERSVLMPKRTDFSRSYFFGNLPVHYRKVVSSGWRSGSGVYNGDEEYEEEEQLEREHERQRLLDEQEAERLLELGRQGERARIEREREEKAFQFRRLRQAELKKVLIHQAELEAQRKTNLDMEREGLERARMQKEGEHSCWHRDQLLRDQNGMRLEDQLAFQIRKDLREATTAKMRLLLYERYSMLAEDQRSSIVGKELQELEHARSIRTVFLSELYTPVSPFYQGSGSPSEDFLPQIQCRLEQEQLRRTRVKAPRSYTIPLEEALVLDELDQEPYLARDSRRFKVLMGLPLRTSSCQKRPRIPTAGAIIAMQKQQRQLAEFKVGHHEMSTRTGKLAQFPHDVRHQGQIDERSRLPDITSKFRSISSLTDLKEACRMQDAATPTKRKSAKNSQQQQNQQQQSQQHQSLPFFRGNMFVQGHGQTLSKDFAY</sequence>
<feature type="region of interest" description="Disordered" evidence="2">
    <location>
        <begin position="1559"/>
        <end position="1587"/>
    </location>
</feature>
<keyword evidence="4" id="KW-1185">Reference proteome</keyword>
<proteinExistence type="predicted"/>
<dbReference type="Proteomes" id="UP000198211">
    <property type="component" value="Unassembled WGS sequence"/>
</dbReference>
<evidence type="ECO:0000256" key="2">
    <source>
        <dbReference type="SAM" id="MobiDB-lite"/>
    </source>
</evidence>
<feature type="compositionally biased region" description="Low complexity" evidence="2">
    <location>
        <begin position="1572"/>
        <end position="1587"/>
    </location>
</feature>
<keyword evidence="1" id="KW-0175">Coiled coil</keyword>
<evidence type="ECO:0000313" key="4">
    <source>
        <dbReference type="Proteomes" id="UP000198211"/>
    </source>
</evidence>
<dbReference type="EMBL" id="NBNE01000282">
    <property type="protein sequence ID" value="OWZ20862.1"/>
    <property type="molecule type" value="Genomic_DNA"/>
</dbReference>
<gene>
    <name evidence="3" type="ORF">PHMEG_0004677</name>
</gene>
<comment type="caution">
    <text evidence="3">The sequence shown here is derived from an EMBL/GenBank/DDBJ whole genome shotgun (WGS) entry which is preliminary data.</text>
</comment>
<reference evidence="4" key="1">
    <citation type="submission" date="2017-03" db="EMBL/GenBank/DDBJ databases">
        <title>Phytopthora megakarya and P. palmivora, two closely related causual agents of cacao black pod achieved similar genome size and gene model numbers by different mechanisms.</title>
        <authorList>
            <person name="Ali S."/>
            <person name="Shao J."/>
            <person name="Larry D.J."/>
            <person name="Kronmiller B."/>
            <person name="Shen D."/>
            <person name="Strem M.D."/>
            <person name="Melnick R.L."/>
            <person name="Guiltinan M.J."/>
            <person name="Tyler B.M."/>
            <person name="Meinhardt L.W."/>
            <person name="Bailey B.A."/>
        </authorList>
    </citation>
    <scope>NUCLEOTIDE SEQUENCE [LARGE SCALE GENOMIC DNA]</scope>
    <source>
        <strain evidence="4">zdho120</strain>
    </source>
</reference>
<accession>A0A225WTA7</accession>
<dbReference type="STRING" id="4795.A0A225WTA7"/>
<evidence type="ECO:0000256" key="1">
    <source>
        <dbReference type="SAM" id="Coils"/>
    </source>
</evidence>
<name>A0A225WTA7_9STRA</name>
<feature type="coiled-coil region" evidence="1">
    <location>
        <begin position="1136"/>
        <end position="1163"/>
    </location>
</feature>
<evidence type="ECO:0000313" key="3">
    <source>
        <dbReference type="EMBL" id="OWZ20862.1"/>
    </source>
</evidence>
<protein>
    <submittedName>
        <fullName evidence="3">Uncharacterized protein</fullName>
    </submittedName>
</protein>
<dbReference type="OrthoDB" id="128596at2759"/>